<evidence type="ECO:0000313" key="2">
    <source>
        <dbReference type="Proteomes" id="UP001159405"/>
    </source>
</evidence>
<proteinExistence type="predicted"/>
<protein>
    <submittedName>
        <fullName evidence="1">Uncharacterized protein</fullName>
    </submittedName>
</protein>
<organism evidence="1 2">
    <name type="scientific">Porites lobata</name>
    <dbReference type="NCBI Taxonomy" id="104759"/>
    <lineage>
        <taxon>Eukaryota</taxon>
        <taxon>Metazoa</taxon>
        <taxon>Cnidaria</taxon>
        <taxon>Anthozoa</taxon>
        <taxon>Hexacorallia</taxon>
        <taxon>Scleractinia</taxon>
        <taxon>Fungiina</taxon>
        <taxon>Poritidae</taxon>
        <taxon>Porites</taxon>
    </lineage>
</organism>
<comment type="caution">
    <text evidence="1">The sequence shown here is derived from an EMBL/GenBank/DDBJ whole genome shotgun (WGS) entry which is preliminary data.</text>
</comment>
<evidence type="ECO:0000313" key="1">
    <source>
        <dbReference type="EMBL" id="CAH3174120.1"/>
    </source>
</evidence>
<sequence>MALIDKLLREFAKENFGDQEGSYFPVVHGRTQDIKLLTLVVKKPTTSDQECGVKPQGYTVLAELGRYAAEENAEEFEAMMKKHIVKEDCGILPEGENEDDKGAGSSVEIEGHADNFGRKGIKISEDLGSLVLGRIDQEYIRDPDLREVLAKTDIDNEKAGVFEGQQLSLIISVIFSERFEVKGKRRNKIEGDAEVNPPGVKETYQTIEIPPNIATRLNTRGPILFKCCRVVYNKETNRLELSDEEVVGKDFLRCKEDEEDNENDENDNGDFLKHQELIKLFRKRNFFRKLIDKLLREFAKENFGDKEGHYLPVAHGRTQDIKLFTLVVRESRYVLERPFKRYTYKVVAGLEHYVADGKREEYEALRNKKVQKHNDIASVGKSEDGSGATSSFAAGVQAANIANFAIEINEDLGSLELGGIDQEYILDPDLREVLAKTELDISKTEVFEDQQLRLITSVIYSQRFVVKGNRKYEVVTDAGINIPGYFHSQIKGKHKNVNIPPNIATRANTRGPFLFQCCRVVLNKETNRLELPKGEVVGKTVRSKEEEKEAENENTAVSLVEDKESNLMDSFTNEDSTKLEEITTSVLKLTKNREERKERVKKYLQWFEEALSTTTTEDERVLTLNKPLNDADCEFLRTIFVPATKNHSTLSFPKFFDEEKLQGYAIVLKIISDMSEETWDEIEKAWAEKDEHSE</sequence>
<name>A0ABN8R7Q0_9CNID</name>
<dbReference type="Proteomes" id="UP001159405">
    <property type="component" value="Unassembled WGS sequence"/>
</dbReference>
<reference evidence="1 2" key="1">
    <citation type="submission" date="2022-05" db="EMBL/GenBank/DDBJ databases">
        <authorList>
            <consortium name="Genoscope - CEA"/>
            <person name="William W."/>
        </authorList>
    </citation>
    <scope>NUCLEOTIDE SEQUENCE [LARGE SCALE GENOMIC DNA]</scope>
</reference>
<accession>A0ABN8R7Q0</accession>
<gene>
    <name evidence="1" type="ORF">PLOB_00014647</name>
</gene>
<keyword evidence="2" id="KW-1185">Reference proteome</keyword>
<dbReference type="EMBL" id="CALNXK010000188">
    <property type="protein sequence ID" value="CAH3174120.1"/>
    <property type="molecule type" value="Genomic_DNA"/>
</dbReference>